<proteinExistence type="predicted"/>
<dbReference type="AlphaFoldDB" id="A0A4C1UKX9"/>
<keyword evidence="2" id="KW-1185">Reference proteome</keyword>
<name>A0A4C1UKX9_EUMVA</name>
<accession>A0A4C1UKX9</accession>
<dbReference type="EMBL" id="BGZK01000189">
    <property type="protein sequence ID" value="GBP27111.1"/>
    <property type="molecule type" value="Genomic_DNA"/>
</dbReference>
<sequence length="85" mass="9600">MSRGGAGTITFVTAQMMTNGSPRTQLIELLSRERARINCGPEPARRHHQICSGKGLHYRRGVLFLFSNYNVPPLSRKAKRNYLLT</sequence>
<evidence type="ECO:0000313" key="2">
    <source>
        <dbReference type="Proteomes" id="UP000299102"/>
    </source>
</evidence>
<organism evidence="1 2">
    <name type="scientific">Eumeta variegata</name>
    <name type="common">Bagworm moth</name>
    <name type="synonym">Eumeta japonica</name>
    <dbReference type="NCBI Taxonomy" id="151549"/>
    <lineage>
        <taxon>Eukaryota</taxon>
        <taxon>Metazoa</taxon>
        <taxon>Ecdysozoa</taxon>
        <taxon>Arthropoda</taxon>
        <taxon>Hexapoda</taxon>
        <taxon>Insecta</taxon>
        <taxon>Pterygota</taxon>
        <taxon>Neoptera</taxon>
        <taxon>Endopterygota</taxon>
        <taxon>Lepidoptera</taxon>
        <taxon>Glossata</taxon>
        <taxon>Ditrysia</taxon>
        <taxon>Tineoidea</taxon>
        <taxon>Psychidae</taxon>
        <taxon>Oiketicinae</taxon>
        <taxon>Eumeta</taxon>
    </lineage>
</organism>
<evidence type="ECO:0000313" key="1">
    <source>
        <dbReference type="EMBL" id="GBP27111.1"/>
    </source>
</evidence>
<gene>
    <name evidence="1" type="ORF">EVAR_16782_1</name>
</gene>
<comment type="caution">
    <text evidence="1">The sequence shown here is derived from an EMBL/GenBank/DDBJ whole genome shotgun (WGS) entry which is preliminary data.</text>
</comment>
<reference evidence="1 2" key="1">
    <citation type="journal article" date="2019" name="Commun. Biol.">
        <title>The bagworm genome reveals a unique fibroin gene that provides high tensile strength.</title>
        <authorList>
            <person name="Kono N."/>
            <person name="Nakamura H."/>
            <person name="Ohtoshi R."/>
            <person name="Tomita M."/>
            <person name="Numata K."/>
            <person name="Arakawa K."/>
        </authorList>
    </citation>
    <scope>NUCLEOTIDE SEQUENCE [LARGE SCALE GENOMIC DNA]</scope>
</reference>
<protein>
    <submittedName>
        <fullName evidence="1">Uncharacterized protein</fullName>
    </submittedName>
</protein>
<dbReference type="Proteomes" id="UP000299102">
    <property type="component" value="Unassembled WGS sequence"/>
</dbReference>